<evidence type="ECO:0008006" key="5">
    <source>
        <dbReference type="Google" id="ProtNLM"/>
    </source>
</evidence>
<dbReference type="InterPro" id="IPR029058">
    <property type="entry name" value="AB_hydrolase_fold"/>
</dbReference>
<dbReference type="Pfam" id="PF00756">
    <property type="entry name" value="Esterase"/>
    <property type="match status" value="1"/>
</dbReference>
<feature type="transmembrane region" description="Helical" evidence="2">
    <location>
        <begin position="12"/>
        <end position="34"/>
    </location>
</feature>
<reference evidence="3 4" key="1">
    <citation type="submission" date="2019-02" db="EMBL/GenBank/DDBJ databases">
        <title>Arcanobacterium bovis sp. nov., isolated from the milk of a cow with mastitis.</title>
        <authorList>
            <person name="Sammra O."/>
            <person name="Foster G."/>
            <person name="Hassan A."/>
            <person name="Alssahen M."/>
            <person name="Laemmler C."/>
            <person name="Borowiak M."/>
            <person name="Malorny B."/>
            <person name="Abdulmawjood A."/>
        </authorList>
    </citation>
    <scope>NUCLEOTIDE SEQUENCE [LARGE SCALE GENOMIC DNA]</scope>
    <source>
        <strain evidence="3 4">C605018/01/1</strain>
    </source>
</reference>
<evidence type="ECO:0000256" key="2">
    <source>
        <dbReference type="SAM" id="Phobius"/>
    </source>
</evidence>
<comment type="caution">
    <text evidence="3">The sequence shown here is derived from an EMBL/GenBank/DDBJ whole genome shotgun (WGS) entry which is preliminary data.</text>
</comment>
<dbReference type="InterPro" id="IPR000801">
    <property type="entry name" value="Esterase-like"/>
</dbReference>
<feature type="transmembrane region" description="Helical" evidence="2">
    <location>
        <begin position="55"/>
        <end position="79"/>
    </location>
</feature>
<dbReference type="Gene3D" id="3.40.50.1820">
    <property type="entry name" value="alpha/beta hydrolase"/>
    <property type="match status" value="1"/>
</dbReference>
<dbReference type="AlphaFoldDB" id="A0A4Q9V4D4"/>
<feature type="compositionally biased region" description="Basic and acidic residues" evidence="1">
    <location>
        <begin position="132"/>
        <end position="146"/>
    </location>
</feature>
<keyword evidence="4" id="KW-1185">Reference proteome</keyword>
<accession>A0A4Q9V4D4</accession>
<feature type="region of interest" description="Disordered" evidence="1">
    <location>
        <begin position="115"/>
        <end position="156"/>
    </location>
</feature>
<evidence type="ECO:0000313" key="4">
    <source>
        <dbReference type="Proteomes" id="UP000293036"/>
    </source>
</evidence>
<gene>
    <name evidence="3" type="ORF">EZJ44_01635</name>
</gene>
<dbReference type="Proteomes" id="UP000293036">
    <property type="component" value="Unassembled WGS sequence"/>
</dbReference>
<dbReference type="SUPFAM" id="SSF53474">
    <property type="entry name" value="alpha/beta-Hydrolases"/>
    <property type="match status" value="1"/>
</dbReference>
<keyword evidence="2" id="KW-1133">Transmembrane helix</keyword>
<proteinExistence type="predicted"/>
<protein>
    <recommendedName>
        <fullName evidence="5">Esterase</fullName>
    </recommendedName>
</protein>
<dbReference type="InterPro" id="IPR050583">
    <property type="entry name" value="Mycobacterial_A85_antigen"/>
</dbReference>
<dbReference type="OrthoDB" id="3723842at2"/>
<evidence type="ECO:0000313" key="3">
    <source>
        <dbReference type="EMBL" id="TBW23857.1"/>
    </source>
</evidence>
<sequence length="417" mass="45791">MRFFELVDNSTLAASIILFIAALLWTTIGLPTVWKKYLKVKEEVNNERGHDIVSLLRWIGVKFVPHLLSVLLCCVLAVWSAFVGFNRSTLWYATWDDLFGQLDQQVQVQDIGGDAARNGKTAAKGEGSASSEKSEKTKPAKPKFTDLQRNPLNNPALAGIQDATQGQWIKVNIDGQGQGGDGTTYIHLPASYTASPERAYPVIVAFQGVPGSPAGFTEIMHTAEKYQQVVDKGEMSEAIIVAPTVFPRNLDTECRDVPGASIETWVTTTMRTWVQTNLRTQDSRDSWVTDGYSAGGWCAAMFAMKHNDMFGGGIVRSGYFAPQYTKGVVWDDPNNPAYVLSEVAKGGPDSKLFVVVGKKDGDKRASYDTFKQSVKAPTTVTEFEVGGSSHRWDVWVDSQPPSYTWLGKTLAGFAPKK</sequence>
<dbReference type="PANTHER" id="PTHR48098">
    <property type="entry name" value="ENTEROCHELIN ESTERASE-RELATED"/>
    <property type="match status" value="1"/>
</dbReference>
<dbReference type="RefSeq" id="WP_131279456.1">
    <property type="nucleotide sequence ID" value="NZ_JBHSLR010000009.1"/>
</dbReference>
<name>A0A4Q9V4D4_9ACTO</name>
<keyword evidence="2" id="KW-0812">Transmembrane</keyword>
<dbReference type="EMBL" id="SJDT01000001">
    <property type="protein sequence ID" value="TBW23857.1"/>
    <property type="molecule type" value="Genomic_DNA"/>
</dbReference>
<dbReference type="PANTHER" id="PTHR48098:SF1">
    <property type="entry name" value="DIACYLGLYCEROL ACYLTRANSFERASE_MYCOLYLTRANSFERASE AG85A"/>
    <property type="match status" value="1"/>
</dbReference>
<keyword evidence="2" id="KW-0472">Membrane</keyword>
<organism evidence="3 4">
    <name type="scientific">Arcanobacterium bovis</name>
    <dbReference type="NCBI Taxonomy" id="2529275"/>
    <lineage>
        <taxon>Bacteria</taxon>
        <taxon>Bacillati</taxon>
        <taxon>Actinomycetota</taxon>
        <taxon>Actinomycetes</taxon>
        <taxon>Actinomycetales</taxon>
        <taxon>Actinomycetaceae</taxon>
        <taxon>Arcanobacterium</taxon>
    </lineage>
</organism>
<dbReference type="GO" id="GO:0016747">
    <property type="term" value="F:acyltransferase activity, transferring groups other than amino-acyl groups"/>
    <property type="evidence" value="ECO:0007669"/>
    <property type="project" value="TreeGrafter"/>
</dbReference>
<evidence type="ECO:0000256" key="1">
    <source>
        <dbReference type="SAM" id="MobiDB-lite"/>
    </source>
</evidence>
<feature type="compositionally biased region" description="Low complexity" evidence="1">
    <location>
        <begin position="115"/>
        <end position="131"/>
    </location>
</feature>